<evidence type="ECO:0000313" key="2">
    <source>
        <dbReference type="EMBL" id="RGX05345.1"/>
    </source>
</evidence>
<reference evidence="2 3" key="1">
    <citation type="submission" date="2018-08" db="EMBL/GenBank/DDBJ databases">
        <title>A genome reference for cultivated species of the human gut microbiota.</title>
        <authorList>
            <person name="Zou Y."/>
            <person name="Xue W."/>
            <person name="Luo G."/>
        </authorList>
    </citation>
    <scope>NUCLEOTIDE SEQUENCE [LARGE SCALE GENOMIC DNA]</scope>
    <source>
        <strain evidence="2 3">AF04-46</strain>
    </source>
</reference>
<feature type="compositionally biased region" description="Basic and acidic residues" evidence="1">
    <location>
        <begin position="185"/>
        <end position="199"/>
    </location>
</feature>
<accession>A0A413EEV8</accession>
<evidence type="ECO:0000256" key="1">
    <source>
        <dbReference type="SAM" id="MobiDB-lite"/>
    </source>
</evidence>
<dbReference type="Proteomes" id="UP000286031">
    <property type="component" value="Unassembled WGS sequence"/>
</dbReference>
<protein>
    <recommendedName>
        <fullName evidence="4">DUF4890 domain-containing protein</fullName>
    </recommendedName>
</protein>
<dbReference type="AlphaFoldDB" id="A0A413EEV8"/>
<sequence>MRKNMKLIGLAVSLTCCAGFIDAQEANNEPQERQQQEKHLPREVLNPEKVATQMTEQMNKLLQLTDKQYKKIYKLNLKEQKAFFKAMQNSDDYRPPMGEGHGMRGGRPPMGEGQPPMMGEGGFPGRMGGGPMMSRDTNSADSQKKAAETKEKKIKKILTKEQYEKWQTEQNSARKKASQRRMHKDNHPDKGPDFEQKSF</sequence>
<feature type="compositionally biased region" description="Low complexity" evidence="1">
    <location>
        <begin position="106"/>
        <end position="118"/>
    </location>
</feature>
<dbReference type="EMBL" id="QSBI01000061">
    <property type="protein sequence ID" value="RGX05345.1"/>
    <property type="molecule type" value="Genomic_DNA"/>
</dbReference>
<feature type="compositionally biased region" description="Gly residues" evidence="1">
    <location>
        <begin position="119"/>
        <end position="131"/>
    </location>
</feature>
<gene>
    <name evidence="2" type="ORF">DWV35_25710</name>
</gene>
<feature type="compositionally biased region" description="Basic residues" evidence="1">
    <location>
        <begin position="173"/>
        <end position="184"/>
    </location>
</feature>
<evidence type="ECO:0000313" key="3">
    <source>
        <dbReference type="Proteomes" id="UP000286031"/>
    </source>
</evidence>
<evidence type="ECO:0008006" key="4">
    <source>
        <dbReference type="Google" id="ProtNLM"/>
    </source>
</evidence>
<dbReference type="RefSeq" id="WP_118024046.1">
    <property type="nucleotide sequence ID" value="NZ_JAQCPI010000071.1"/>
</dbReference>
<comment type="caution">
    <text evidence="2">The sequence shown here is derived from an EMBL/GenBank/DDBJ whole genome shotgun (WGS) entry which is preliminary data.</text>
</comment>
<feature type="region of interest" description="Disordered" evidence="1">
    <location>
        <begin position="89"/>
        <end position="199"/>
    </location>
</feature>
<organism evidence="2 3">
    <name type="scientific">Bacteroides ovatus</name>
    <dbReference type="NCBI Taxonomy" id="28116"/>
    <lineage>
        <taxon>Bacteria</taxon>
        <taxon>Pseudomonadati</taxon>
        <taxon>Bacteroidota</taxon>
        <taxon>Bacteroidia</taxon>
        <taxon>Bacteroidales</taxon>
        <taxon>Bacteroidaceae</taxon>
        <taxon>Bacteroides</taxon>
    </lineage>
</organism>
<feature type="compositionally biased region" description="Basic and acidic residues" evidence="1">
    <location>
        <begin position="158"/>
        <end position="167"/>
    </location>
</feature>
<proteinExistence type="predicted"/>
<name>A0A413EEV8_BACOV</name>
<feature type="compositionally biased region" description="Basic and acidic residues" evidence="1">
    <location>
        <begin position="142"/>
        <end position="151"/>
    </location>
</feature>